<accession>A0A2T7D0L2</accession>
<name>A0A2T7D0L2_9POAL</name>
<organism evidence="2 3">
    <name type="scientific">Panicum hallii var. hallii</name>
    <dbReference type="NCBI Taxonomy" id="1504633"/>
    <lineage>
        <taxon>Eukaryota</taxon>
        <taxon>Viridiplantae</taxon>
        <taxon>Streptophyta</taxon>
        <taxon>Embryophyta</taxon>
        <taxon>Tracheophyta</taxon>
        <taxon>Spermatophyta</taxon>
        <taxon>Magnoliopsida</taxon>
        <taxon>Liliopsida</taxon>
        <taxon>Poales</taxon>
        <taxon>Poaceae</taxon>
        <taxon>PACMAD clade</taxon>
        <taxon>Panicoideae</taxon>
        <taxon>Panicodae</taxon>
        <taxon>Paniceae</taxon>
        <taxon>Panicinae</taxon>
        <taxon>Panicum</taxon>
        <taxon>Panicum sect. Panicum</taxon>
    </lineage>
</organism>
<reference evidence="2 3" key="1">
    <citation type="submission" date="2018-04" db="EMBL/GenBank/DDBJ databases">
        <title>WGS assembly of Panicum hallii var. hallii HAL2.</title>
        <authorList>
            <person name="Lovell J."/>
            <person name="Jenkins J."/>
            <person name="Lowry D."/>
            <person name="Mamidi S."/>
            <person name="Sreedasyam A."/>
            <person name="Weng X."/>
            <person name="Barry K."/>
            <person name="Bonette J."/>
            <person name="Campitelli B."/>
            <person name="Daum C."/>
            <person name="Gordon S."/>
            <person name="Gould B."/>
            <person name="Lipzen A."/>
            <person name="MacQueen A."/>
            <person name="Palacio-Mejia J."/>
            <person name="Plott C."/>
            <person name="Shakirov E."/>
            <person name="Shu S."/>
            <person name="Yoshinaga Y."/>
            <person name="Zane M."/>
            <person name="Rokhsar D."/>
            <person name="Grimwood J."/>
            <person name="Schmutz J."/>
            <person name="Juenger T."/>
        </authorList>
    </citation>
    <scope>NUCLEOTIDE SEQUENCE [LARGE SCALE GENOMIC DNA]</scope>
    <source>
        <strain evidence="3">cv. HAL2</strain>
    </source>
</reference>
<dbReference type="EMBL" id="CM009755">
    <property type="protein sequence ID" value="PUZ49135.1"/>
    <property type="molecule type" value="Genomic_DNA"/>
</dbReference>
<dbReference type="AlphaFoldDB" id="A0A2T7D0L2"/>
<protein>
    <submittedName>
        <fullName evidence="2">Uncharacterized protein</fullName>
    </submittedName>
</protein>
<proteinExistence type="predicted"/>
<feature type="compositionally biased region" description="Basic and acidic residues" evidence="1">
    <location>
        <begin position="13"/>
        <end position="25"/>
    </location>
</feature>
<dbReference type="Proteomes" id="UP000244336">
    <property type="component" value="Chromosome 7"/>
</dbReference>
<feature type="compositionally biased region" description="Polar residues" evidence="1">
    <location>
        <begin position="47"/>
        <end position="56"/>
    </location>
</feature>
<sequence length="56" mass="6044">MLKCIGRGAFRLEGSKRESGGRRSGSENVGLSNENIGENPMPRKPKISSTRFVHGG</sequence>
<feature type="region of interest" description="Disordered" evidence="1">
    <location>
        <begin position="13"/>
        <end position="56"/>
    </location>
</feature>
<evidence type="ECO:0000256" key="1">
    <source>
        <dbReference type="SAM" id="MobiDB-lite"/>
    </source>
</evidence>
<evidence type="ECO:0000313" key="2">
    <source>
        <dbReference type="EMBL" id="PUZ49135.1"/>
    </source>
</evidence>
<evidence type="ECO:0000313" key="3">
    <source>
        <dbReference type="Proteomes" id="UP000244336"/>
    </source>
</evidence>
<dbReference type="Gramene" id="PUZ49135">
    <property type="protein sequence ID" value="PUZ49135"/>
    <property type="gene ID" value="GQ55_7G301600"/>
</dbReference>
<keyword evidence="3" id="KW-1185">Reference proteome</keyword>
<gene>
    <name evidence="2" type="ORF">GQ55_7G301600</name>
</gene>